<gene>
    <name evidence="2" type="ORF">ACH5RR_021567</name>
</gene>
<sequence length="159" mass="17689">MDKNVGGMNKERVIGLARSYRFDYEGTSSDTCGMPTELEIKVEEQNKHIQSLQSTITSLQTSNNELIIIVSSLKSKMEIFERMMSQGMNSTAFQHSSQVSTHFSPYYPPLGFAQFATMPRDSYASGSGVVKKGSQSCPIHEVEEEDGDVDDGEEENDDE</sequence>
<feature type="compositionally biased region" description="Acidic residues" evidence="1">
    <location>
        <begin position="142"/>
        <end position="159"/>
    </location>
</feature>
<comment type="caution">
    <text evidence="2">The sequence shown here is derived from an EMBL/GenBank/DDBJ whole genome shotgun (WGS) entry which is preliminary data.</text>
</comment>
<dbReference type="AlphaFoldDB" id="A0ABD2ZIX6"/>
<keyword evidence="3" id="KW-1185">Reference proteome</keyword>
<feature type="compositionally biased region" description="Low complexity" evidence="1">
    <location>
        <begin position="125"/>
        <end position="134"/>
    </location>
</feature>
<evidence type="ECO:0000313" key="3">
    <source>
        <dbReference type="Proteomes" id="UP001630127"/>
    </source>
</evidence>
<evidence type="ECO:0000256" key="1">
    <source>
        <dbReference type="SAM" id="MobiDB-lite"/>
    </source>
</evidence>
<name>A0ABD2ZIX6_9GENT</name>
<accession>A0ABD2ZIX6</accession>
<organism evidence="2 3">
    <name type="scientific">Cinchona calisaya</name>
    <dbReference type="NCBI Taxonomy" id="153742"/>
    <lineage>
        <taxon>Eukaryota</taxon>
        <taxon>Viridiplantae</taxon>
        <taxon>Streptophyta</taxon>
        <taxon>Embryophyta</taxon>
        <taxon>Tracheophyta</taxon>
        <taxon>Spermatophyta</taxon>
        <taxon>Magnoliopsida</taxon>
        <taxon>eudicotyledons</taxon>
        <taxon>Gunneridae</taxon>
        <taxon>Pentapetalae</taxon>
        <taxon>asterids</taxon>
        <taxon>lamiids</taxon>
        <taxon>Gentianales</taxon>
        <taxon>Rubiaceae</taxon>
        <taxon>Cinchonoideae</taxon>
        <taxon>Cinchoneae</taxon>
        <taxon>Cinchona</taxon>
    </lineage>
</organism>
<reference evidence="2 3" key="1">
    <citation type="submission" date="2024-11" db="EMBL/GenBank/DDBJ databases">
        <title>A near-complete genome assembly of Cinchona calisaya.</title>
        <authorList>
            <person name="Lian D.C."/>
            <person name="Zhao X.W."/>
            <person name="Wei L."/>
        </authorList>
    </citation>
    <scope>NUCLEOTIDE SEQUENCE [LARGE SCALE GENOMIC DNA]</scope>
    <source>
        <tissue evidence="2">Nenye</tissue>
    </source>
</reference>
<proteinExistence type="predicted"/>
<evidence type="ECO:0000313" key="2">
    <source>
        <dbReference type="EMBL" id="KAL3518978.1"/>
    </source>
</evidence>
<protein>
    <submittedName>
        <fullName evidence="2">Uncharacterized protein</fullName>
    </submittedName>
</protein>
<feature type="region of interest" description="Disordered" evidence="1">
    <location>
        <begin position="123"/>
        <end position="159"/>
    </location>
</feature>
<dbReference type="Proteomes" id="UP001630127">
    <property type="component" value="Unassembled WGS sequence"/>
</dbReference>
<dbReference type="EMBL" id="JBJUIK010000009">
    <property type="protein sequence ID" value="KAL3518978.1"/>
    <property type="molecule type" value="Genomic_DNA"/>
</dbReference>